<reference evidence="3 4" key="1">
    <citation type="submission" date="2019-02" db="EMBL/GenBank/DDBJ databases">
        <title>Sequencing the genomes of 1000 actinobacteria strains.</title>
        <authorList>
            <person name="Klenk H.-P."/>
        </authorList>
    </citation>
    <scope>NUCLEOTIDE SEQUENCE [LARGE SCALE GENOMIC DNA]</scope>
    <source>
        <strain evidence="3 4">DSM 45779</strain>
    </source>
</reference>
<dbReference type="InterPro" id="IPR025159">
    <property type="entry name" value="AbiEi_N"/>
</dbReference>
<evidence type="ECO:0000259" key="2">
    <source>
        <dbReference type="Pfam" id="PF13338"/>
    </source>
</evidence>
<keyword evidence="4" id="KW-1185">Reference proteome</keyword>
<dbReference type="OrthoDB" id="5243722at2"/>
<dbReference type="SUPFAM" id="SSF52980">
    <property type="entry name" value="Restriction endonuclease-like"/>
    <property type="match status" value="1"/>
</dbReference>
<keyword evidence="3" id="KW-0540">Nuclease</keyword>
<dbReference type="RefSeq" id="WP_130289288.1">
    <property type="nucleotide sequence ID" value="NZ_SHKL01000001.1"/>
</dbReference>
<organism evidence="3 4">
    <name type="scientific">Pseudonocardia sediminis</name>
    <dbReference type="NCBI Taxonomy" id="1397368"/>
    <lineage>
        <taxon>Bacteria</taxon>
        <taxon>Bacillati</taxon>
        <taxon>Actinomycetota</taxon>
        <taxon>Actinomycetes</taxon>
        <taxon>Pseudonocardiales</taxon>
        <taxon>Pseudonocardiaceae</taxon>
        <taxon>Pseudonocardia</taxon>
    </lineage>
</organism>
<evidence type="ECO:0000313" key="4">
    <source>
        <dbReference type="Proteomes" id="UP000291591"/>
    </source>
</evidence>
<evidence type="ECO:0000313" key="3">
    <source>
        <dbReference type="EMBL" id="RZT84727.1"/>
    </source>
</evidence>
<keyword evidence="3" id="KW-0378">Hydrolase</keyword>
<accession>A0A4Q7US80</accession>
<dbReference type="Proteomes" id="UP000291591">
    <property type="component" value="Unassembled WGS sequence"/>
</dbReference>
<proteinExistence type="predicted"/>
<dbReference type="GO" id="GO:0004519">
    <property type="term" value="F:endonuclease activity"/>
    <property type="evidence" value="ECO:0007669"/>
    <property type="project" value="UniProtKB-KW"/>
</dbReference>
<name>A0A4Q7US80_PSEST</name>
<dbReference type="InterPro" id="IPR007569">
    <property type="entry name" value="DUF559"/>
</dbReference>
<gene>
    <name evidence="3" type="ORF">EV383_1581</name>
</gene>
<dbReference type="Gene3D" id="3.40.960.10">
    <property type="entry name" value="VSR Endonuclease"/>
    <property type="match status" value="1"/>
</dbReference>
<dbReference type="EMBL" id="SHKL01000001">
    <property type="protein sequence ID" value="RZT84727.1"/>
    <property type="molecule type" value="Genomic_DNA"/>
</dbReference>
<feature type="domain" description="AbiEi antitoxin N-terminal" evidence="2">
    <location>
        <begin position="1"/>
        <end position="47"/>
    </location>
</feature>
<dbReference type="Pfam" id="PF04480">
    <property type="entry name" value="DUF559"/>
    <property type="match status" value="1"/>
</dbReference>
<dbReference type="InterPro" id="IPR011335">
    <property type="entry name" value="Restrct_endonuc-II-like"/>
</dbReference>
<protein>
    <submittedName>
        <fullName evidence="3">Very-short-patch-repair endonuclease</fullName>
    </submittedName>
</protein>
<dbReference type="AlphaFoldDB" id="A0A4Q7US80"/>
<dbReference type="Pfam" id="PF13338">
    <property type="entry name" value="AbiEi_4"/>
    <property type="match status" value="1"/>
</dbReference>
<evidence type="ECO:0000259" key="1">
    <source>
        <dbReference type="Pfam" id="PF04480"/>
    </source>
</evidence>
<sequence length="294" mass="32261">MRLEDLLLRQSGVVGRDQAVACGVSARAMRGRLARGLVAEVHPGVYRSSTHPPDDMQRVWAASLWGGARGVVDGPAAAFWYGVLDRIPAGSPVGVTVPHAVRRRVPDGVRLRRRDLGPRDLARVRGVAVTGLALTALETAVTSPDGVSFLDRVLQRRLPFAELYAAYCRSLGSPGMSRARFLLEEVADRADSRAERRLIGLLRRAGIDGFERAVPFGRWTIDLAFPRHRVAIEFDGWAFHSGPDRFQNDRTKGNALVASGWTVLRFTWRDLTGQPDDVVAQIRGAVARADAGRR</sequence>
<feature type="domain" description="DUF559" evidence="1">
    <location>
        <begin position="190"/>
        <end position="284"/>
    </location>
</feature>
<keyword evidence="3" id="KW-0255">Endonuclease</keyword>
<comment type="caution">
    <text evidence="3">The sequence shown here is derived from an EMBL/GenBank/DDBJ whole genome shotgun (WGS) entry which is preliminary data.</text>
</comment>